<proteinExistence type="predicted"/>
<sequence length="211" mass="22741">MSGVQTAVHGVIYGCLAVFGTTWVAGAIWFGLVSAGSQQRRGAWLRGLRASLPARLALAAGVVVLMALTRRSDSGSGFWSHLRYWNPALGVAGAALAVAATALLVWARLVLGAMWASVPLVQEGHELRTTGPYRHVRHPIYTGFLGVVLGATLGLGFGVWLLYAVAAVPWLLNRVRVEDNMMAAEFGDRFLAYRLRVPALLPLPRGRARTR</sequence>
<dbReference type="GO" id="GO:0032259">
    <property type="term" value="P:methylation"/>
    <property type="evidence" value="ECO:0007669"/>
    <property type="project" value="UniProtKB-KW"/>
</dbReference>
<feature type="transmembrane region" description="Helical" evidence="5">
    <location>
        <begin position="89"/>
        <end position="111"/>
    </location>
</feature>
<dbReference type="EMBL" id="FOAZ01000021">
    <property type="protein sequence ID" value="SEM24540.1"/>
    <property type="molecule type" value="Genomic_DNA"/>
</dbReference>
<evidence type="ECO:0000256" key="1">
    <source>
        <dbReference type="ARBA" id="ARBA00004141"/>
    </source>
</evidence>
<evidence type="ECO:0000313" key="7">
    <source>
        <dbReference type="Proteomes" id="UP000183015"/>
    </source>
</evidence>
<evidence type="ECO:0000256" key="4">
    <source>
        <dbReference type="ARBA" id="ARBA00023136"/>
    </source>
</evidence>
<evidence type="ECO:0000256" key="3">
    <source>
        <dbReference type="ARBA" id="ARBA00022989"/>
    </source>
</evidence>
<keyword evidence="7" id="KW-1185">Reference proteome</keyword>
<dbReference type="RefSeq" id="WP_042450785.1">
    <property type="nucleotide sequence ID" value="NZ_BBPN01000020.1"/>
</dbReference>
<dbReference type="AlphaFoldDB" id="A0A1H7WSK3"/>
<gene>
    <name evidence="6" type="ORF">SAMN05414137_121116</name>
</gene>
<feature type="transmembrane region" description="Helical" evidence="5">
    <location>
        <begin position="12"/>
        <end position="32"/>
    </location>
</feature>
<dbReference type="Pfam" id="PF04140">
    <property type="entry name" value="ICMT"/>
    <property type="match status" value="1"/>
</dbReference>
<protein>
    <submittedName>
        <fullName evidence="6">Protein-S-isoprenylcysteine O-methyltransferase Ste14</fullName>
    </submittedName>
</protein>
<reference evidence="7" key="1">
    <citation type="submission" date="2016-10" db="EMBL/GenBank/DDBJ databases">
        <authorList>
            <person name="Varghese N."/>
        </authorList>
    </citation>
    <scope>NUCLEOTIDE SEQUENCE [LARGE SCALE GENOMIC DNA]</scope>
    <source>
        <strain evidence="7">DSM 45096 / BCRC 16803 / CGMCC 4.1857 / CIP 109030 / JCM 12277 / KCTC 19219 / NBRC 100920 / 33214</strain>
    </source>
</reference>
<keyword evidence="4 5" id="KW-0472">Membrane</keyword>
<evidence type="ECO:0000256" key="2">
    <source>
        <dbReference type="ARBA" id="ARBA00022692"/>
    </source>
</evidence>
<keyword evidence="2 5" id="KW-0812">Transmembrane</keyword>
<dbReference type="InterPro" id="IPR052527">
    <property type="entry name" value="Metal_cation-efflux_comp"/>
</dbReference>
<dbReference type="Proteomes" id="UP000183015">
    <property type="component" value="Unassembled WGS sequence"/>
</dbReference>
<organism evidence="6 7">
    <name type="scientific">Streptacidiphilus jiangxiensis</name>
    <dbReference type="NCBI Taxonomy" id="235985"/>
    <lineage>
        <taxon>Bacteria</taxon>
        <taxon>Bacillati</taxon>
        <taxon>Actinomycetota</taxon>
        <taxon>Actinomycetes</taxon>
        <taxon>Kitasatosporales</taxon>
        <taxon>Streptomycetaceae</taxon>
        <taxon>Streptacidiphilus</taxon>
    </lineage>
</organism>
<keyword evidence="6" id="KW-0808">Transferase</keyword>
<dbReference type="Gene3D" id="1.20.120.1630">
    <property type="match status" value="1"/>
</dbReference>
<evidence type="ECO:0000256" key="5">
    <source>
        <dbReference type="SAM" id="Phobius"/>
    </source>
</evidence>
<feature type="transmembrane region" description="Helical" evidence="5">
    <location>
        <begin position="140"/>
        <end position="172"/>
    </location>
</feature>
<dbReference type="PANTHER" id="PTHR43847">
    <property type="entry name" value="BLL3993 PROTEIN"/>
    <property type="match status" value="1"/>
</dbReference>
<keyword evidence="6" id="KW-0489">Methyltransferase</keyword>
<keyword evidence="3 5" id="KW-1133">Transmembrane helix</keyword>
<name>A0A1H7WSK3_STRJI</name>
<dbReference type="eggNOG" id="COG2020">
    <property type="taxonomic scope" value="Bacteria"/>
</dbReference>
<comment type="subcellular location">
    <subcellularLocation>
        <location evidence="1">Membrane</location>
        <topology evidence="1">Multi-pass membrane protein</topology>
    </subcellularLocation>
</comment>
<feature type="transmembrane region" description="Helical" evidence="5">
    <location>
        <begin position="52"/>
        <end position="68"/>
    </location>
</feature>
<evidence type="ECO:0000313" key="6">
    <source>
        <dbReference type="EMBL" id="SEM24540.1"/>
    </source>
</evidence>
<dbReference type="STRING" id="235985.SAMN05414137_121116"/>
<accession>A0A1H7WSK3</accession>
<dbReference type="GO" id="GO:0016020">
    <property type="term" value="C:membrane"/>
    <property type="evidence" value="ECO:0007669"/>
    <property type="project" value="UniProtKB-SubCell"/>
</dbReference>
<dbReference type="OrthoDB" id="7203053at2"/>
<dbReference type="PANTHER" id="PTHR43847:SF1">
    <property type="entry name" value="BLL3993 PROTEIN"/>
    <property type="match status" value="1"/>
</dbReference>
<dbReference type="InterPro" id="IPR007269">
    <property type="entry name" value="ICMT_MeTrfase"/>
</dbReference>
<dbReference type="GO" id="GO:0004671">
    <property type="term" value="F:protein C-terminal S-isoprenylcysteine carboxyl O-methyltransferase activity"/>
    <property type="evidence" value="ECO:0007669"/>
    <property type="project" value="InterPro"/>
</dbReference>